<evidence type="ECO:0000313" key="9">
    <source>
        <dbReference type="RefSeq" id="XP_014408636.2"/>
    </source>
</evidence>
<dbReference type="GeneID" id="102522526"/>
<dbReference type="PANTHER" id="PTHR11471:SF34">
    <property type="entry name" value="TUMOR NECROSIS FACTOR LIGAND SUPERFAMILY MEMBER 14"/>
    <property type="match status" value="1"/>
</dbReference>
<feature type="domain" description="THD" evidence="7">
    <location>
        <begin position="178"/>
        <end position="325"/>
    </location>
</feature>
<dbReference type="GO" id="GO:0006955">
    <property type="term" value="P:immune response"/>
    <property type="evidence" value="ECO:0007669"/>
    <property type="project" value="InterPro"/>
</dbReference>
<dbReference type="InterPro" id="IPR008983">
    <property type="entry name" value="Tumour_necrosis_fac-like_dom"/>
</dbReference>
<dbReference type="GO" id="GO:0005615">
    <property type="term" value="C:extracellular space"/>
    <property type="evidence" value="ECO:0007669"/>
    <property type="project" value="UniProtKB-KW"/>
</dbReference>
<dbReference type="GO" id="GO:0016020">
    <property type="term" value="C:membrane"/>
    <property type="evidence" value="ECO:0007669"/>
    <property type="project" value="UniProtKB-SubCell"/>
</dbReference>
<dbReference type="PROSITE" id="PS50049">
    <property type="entry name" value="THD_2"/>
    <property type="match status" value="1"/>
</dbReference>
<keyword evidence="6" id="KW-0812">Transmembrane</keyword>
<dbReference type="GO" id="GO:0005125">
    <property type="term" value="F:cytokine activity"/>
    <property type="evidence" value="ECO:0007669"/>
    <property type="project" value="UniProtKB-KW"/>
</dbReference>
<keyword evidence="3" id="KW-0202">Cytokine</keyword>
<dbReference type="Gene3D" id="2.60.120.40">
    <property type="match status" value="1"/>
</dbReference>
<feature type="transmembrane region" description="Helical" evidence="6">
    <location>
        <begin position="38"/>
        <end position="59"/>
    </location>
</feature>
<reference evidence="9" key="1">
    <citation type="submission" date="2025-08" db="UniProtKB">
        <authorList>
            <consortium name="RefSeq"/>
        </authorList>
    </citation>
    <scope>IDENTIFICATION</scope>
    <source>
        <tissue evidence="9">Ear skin</tissue>
    </source>
</reference>
<evidence type="ECO:0000256" key="1">
    <source>
        <dbReference type="ARBA" id="ARBA00004370"/>
    </source>
</evidence>
<keyword evidence="8" id="KW-1185">Reference proteome</keyword>
<dbReference type="InterPro" id="IPR006052">
    <property type="entry name" value="TNF_dom"/>
</dbReference>
<evidence type="ECO:0000313" key="8">
    <source>
        <dbReference type="Proteomes" id="UP000694856"/>
    </source>
</evidence>
<gene>
    <name evidence="9" type="primary">TNFSF14</name>
</gene>
<name>A0A8B7K571_CAMFR</name>
<comment type="subcellular location">
    <subcellularLocation>
        <location evidence="1">Membrane</location>
    </subcellularLocation>
</comment>
<dbReference type="CDD" id="cd00184">
    <property type="entry name" value="TNF"/>
    <property type="match status" value="1"/>
</dbReference>
<sequence length="325" mass="35012">MEETAVRPSVFVVDGQTDIPFTRLGRSRRKQPCSAARLGLGLLLLLLAAGLAVQGWFLLQLHWRLEAVIIPLQDRRAGSWEQLVQGGSGSWCLGKGSGWFPHCRPHTLSPLPNVICTTGPGPTDGGEAEVWGAPERAGLTPGDGLADLSGCWPLPPPLPSPLTSDPLSPERRTQQANPAAHLTGANSSLTGSGGPLLWETELGLAFLRGLTYRDGALVIAQTGYYYIYSKVQLGGVGCPQGLTGGLPITHGLYKRTARYPEELELLVSRRSPCGRVSSSRVWWDSSFLGGVVHLDAGEEVVVRLPDERLVRLRDGTRSYFGAFMV</sequence>
<protein>
    <submittedName>
        <fullName evidence="9">Tumor necrosis factor ligand superfamily member 14 isoform X2</fullName>
    </submittedName>
</protein>
<dbReference type="SUPFAM" id="SSF49842">
    <property type="entry name" value="TNF-like"/>
    <property type="match status" value="1"/>
</dbReference>
<accession>A0A8B7K571</accession>
<evidence type="ECO:0000256" key="5">
    <source>
        <dbReference type="SAM" id="MobiDB-lite"/>
    </source>
</evidence>
<dbReference type="SMART" id="SM00207">
    <property type="entry name" value="TNF"/>
    <property type="match status" value="1"/>
</dbReference>
<evidence type="ECO:0000256" key="6">
    <source>
        <dbReference type="SAM" id="Phobius"/>
    </source>
</evidence>
<evidence type="ECO:0000259" key="7">
    <source>
        <dbReference type="PROSITE" id="PS50049"/>
    </source>
</evidence>
<dbReference type="GO" id="GO:0005164">
    <property type="term" value="F:tumor necrosis factor receptor binding"/>
    <property type="evidence" value="ECO:0007669"/>
    <property type="project" value="InterPro"/>
</dbReference>
<evidence type="ECO:0000256" key="4">
    <source>
        <dbReference type="ARBA" id="ARBA00023136"/>
    </source>
</evidence>
<proteinExistence type="inferred from homology"/>
<organism evidence="8 9">
    <name type="scientific">Camelus ferus</name>
    <name type="common">Wild bactrian camel</name>
    <name type="synonym">Camelus bactrianus ferus</name>
    <dbReference type="NCBI Taxonomy" id="419612"/>
    <lineage>
        <taxon>Eukaryota</taxon>
        <taxon>Metazoa</taxon>
        <taxon>Chordata</taxon>
        <taxon>Craniata</taxon>
        <taxon>Vertebrata</taxon>
        <taxon>Euteleostomi</taxon>
        <taxon>Mammalia</taxon>
        <taxon>Eutheria</taxon>
        <taxon>Laurasiatheria</taxon>
        <taxon>Artiodactyla</taxon>
        <taxon>Tylopoda</taxon>
        <taxon>Camelidae</taxon>
        <taxon>Camelus</taxon>
    </lineage>
</organism>
<dbReference type="AlphaFoldDB" id="A0A8B7K571"/>
<dbReference type="CTD" id="8740"/>
<dbReference type="PANTHER" id="PTHR11471">
    <property type="entry name" value="TUMOR NECROSIS FACTOR FAMILY MEMBER"/>
    <property type="match status" value="1"/>
</dbReference>
<feature type="region of interest" description="Disordered" evidence="5">
    <location>
        <begin position="159"/>
        <end position="187"/>
    </location>
</feature>
<dbReference type="Proteomes" id="UP000694856">
    <property type="component" value="Chromosome 22"/>
</dbReference>
<keyword evidence="4 6" id="KW-0472">Membrane</keyword>
<evidence type="ECO:0000256" key="3">
    <source>
        <dbReference type="ARBA" id="ARBA00022514"/>
    </source>
</evidence>
<dbReference type="RefSeq" id="XP_014408636.2">
    <property type="nucleotide sequence ID" value="XM_014553150.2"/>
</dbReference>
<evidence type="ECO:0000256" key="2">
    <source>
        <dbReference type="ARBA" id="ARBA00008670"/>
    </source>
</evidence>
<dbReference type="Pfam" id="PF00229">
    <property type="entry name" value="TNF"/>
    <property type="match status" value="1"/>
</dbReference>
<comment type="similarity">
    <text evidence="2">Belongs to the tumor necrosis factor family.</text>
</comment>
<keyword evidence="6" id="KW-1133">Transmembrane helix</keyword>